<evidence type="ECO:0000256" key="1">
    <source>
        <dbReference type="SAM" id="MobiDB-lite"/>
    </source>
</evidence>
<feature type="non-terminal residue" evidence="2">
    <location>
        <position position="158"/>
    </location>
</feature>
<comment type="caution">
    <text evidence="2">The sequence shown here is derived from an EMBL/GenBank/DDBJ whole genome shotgun (WGS) entry which is preliminary data.</text>
</comment>
<feature type="non-terminal residue" evidence="2">
    <location>
        <position position="1"/>
    </location>
</feature>
<gene>
    <name evidence="2" type="ORF">MKW94_005276</name>
</gene>
<organism evidence="2 3">
    <name type="scientific">Papaver nudicaule</name>
    <name type="common">Iceland poppy</name>
    <dbReference type="NCBI Taxonomy" id="74823"/>
    <lineage>
        <taxon>Eukaryota</taxon>
        <taxon>Viridiplantae</taxon>
        <taxon>Streptophyta</taxon>
        <taxon>Embryophyta</taxon>
        <taxon>Tracheophyta</taxon>
        <taxon>Spermatophyta</taxon>
        <taxon>Magnoliopsida</taxon>
        <taxon>Ranunculales</taxon>
        <taxon>Papaveraceae</taxon>
        <taxon>Papaveroideae</taxon>
        <taxon>Papaver</taxon>
    </lineage>
</organism>
<proteinExistence type="predicted"/>
<reference evidence="2" key="1">
    <citation type="submission" date="2022-03" db="EMBL/GenBank/DDBJ databases">
        <title>A functionally conserved STORR gene fusion in Papaver species that diverged 16.8 million years ago.</title>
        <authorList>
            <person name="Catania T."/>
        </authorList>
    </citation>
    <scope>NUCLEOTIDE SEQUENCE</scope>
    <source>
        <strain evidence="2">S-191538</strain>
    </source>
</reference>
<name>A0AA41V4A8_PAPNU</name>
<sequence length="158" mass="18046">ELCDYFAEFADEASQNVDKCIEVKGWIGEQLKEIREKRPSASAEVISSEMNEETEVNEVQEKVQDPPRVPSEQENVQNPPRVPSKGRPRSVRYKPTKYKPNPTKKANKGKEKANNGKENVEHLNNGIIDTTDRHMGDFNCMGDHCRHKGDFNYMGDHC</sequence>
<feature type="compositionally biased region" description="Basic and acidic residues" evidence="1">
    <location>
        <begin position="108"/>
        <end position="117"/>
    </location>
</feature>
<protein>
    <submittedName>
        <fullName evidence="2">Uncharacterized protein</fullName>
    </submittedName>
</protein>
<feature type="region of interest" description="Disordered" evidence="1">
    <location>
        <begin position="35"/>
        <end position="117"/>
    </location>
</feature>
<evidence type="ECO:0000313" key="3">
    <source>
        <dbReference type="Proteomes" id="UP001177140"/>
    </source>
</evidence>
<dbReference type="AlphaFoldDB" id="A0AA41V4A8"/>
<dbReference type="Proteomes" id="UP001177140">
    <property type="component" value="Unassembled WGS sequence"/>
</dbReference>
<dbReference type="EMBL" id="JAJJMA010111930">
    <property type="protein sequence ID" value="MCL7031412.1"/>
    <property type="molecule type" value="Genomic_DNA"/>
</dbReference>
<feature type="compositionally biased region" description="Basic residues" evidence="1">
    <location>
        <begin position="84"/>
        <end position="97"/>
    </location>
</feature>
<keyword evidence="3" id="KW-1185">Reference proteome</keyword>
<evidence type="ECO:0000313" key="2">
    <source>
        <dbReference type="EMBL" id="MCL7031412.1"/>
    </source>
</evidence>
<accession>A0AA41V4A8</accession>